<dbReference type="STRING" id="670482.SAMN04488542_10493"/>
<evidence type="ECO:0000256" key="5">
    <source>
        <dbReference type="SAM" id="Phobius"/>
    </source>
</evidence>
<evidence type="ECO:0000256" key="3">
    <source>
        <dbReference type="ARBA" id="ARBA00022989"/>
    </source>
</evidence>
<evidence type="ECO:0000313" key="6">
    <source>
        <dbReference type="EMBL" id="SDE97793.1"/>
    </source>
</evidence>
<dbReference type="GO" id="GO:0008168">
    <property type="term" value="F:methyltransferase activity"/>
    <property type="evidence" value="ECO:0007669"/>
    <property type="project" value="UniProtKB-KW"/>
</dbReference>
<gene>
    <name evidence="6" type="ORF">SAMN04488542_10493</name>
</gene>
<keyword evidence="4 5" id="KW-0472">Membrane</keyword>
<dbReference type="OrthoDB" id="5471300at2"/>
<dbReference type="EMBL" id="FNBG01000004">
    <property type="protein sequence ID" value="SDE97793.1"/>
    <property type="molecule type" value="Genomic_DNA"/>
</dbReference>
<keyword evidence="6" id="KW-0808">Transferase</keyword>
<dbReference type="GO" id="GO:0012505">
    <property type="term" value="C:endomembrane system"/>
    <property type="evidence" value="ECO:0007669"/>
    <property type="project" value="UniProtKB-SubCell"/>
</dbReference>
<feature type="transmembrane region" description="Helical" evidence="5">
    <location>
        <begin position="80"/>
        <end position="105"/>
    </location>
</feature>
<organism evidence="6 7">
    <name type="scientific">Fontibacillus panacisegetis</name>
    <dbReference type="NCBI Taxonomy" id="670482"/>
    <lineage>
        <taxon>Bacteria</taxon>
        <taxon>Bacillati</taxon>
        <taxon>Bacillota</taxon>
        <taxon>Bacilli</taxon>
        <taxon>Bacillales</taxon>
        <taxon>Paenibacillaceae</taxon>
        <taxon>Fontibacillus</taxon>
    </lineage>
</organism>
<reference evidence="6 7" key="1">
    <citation type="submission" date="2016-10" db="EMBL/GenBank/DDBJ databases">
        <authorList>
            <person name="de Groot N.N."/>
        </authorList>
    </citation>
    <scope>NUCLEOTIDE SEQUENCE [LARGE SCALE GENOMIC DNA]</scope>
    <source>
        <strain evidence="6 7">DSM 28129</strain>
    </source>
</reference>
<comment type="subcellular location">
    <subcellularLocation>
        <location evidence="1">Endomembrane system</location>
        <topology evidence="1">Multi-pass membrane protein</topology>
    </subcellularLocation>
</comment>
<dbReference type="Proteomes" id="UP000198972">
    <property type="component" value="Unassembled WGS sequence"/>
</dbReference>
<keyword evidence="2 5" id="KW-0812">Transmembrane</keyword>
<dbReference type="AlphaFoldDB" id="A0A1G7HBW0"/>
<evidence type="ECO:0000256" key="2">
    <source>
        <dbReference type="ARBA" id="ARBA00022692"/>
    </source>
</evidence>
<name>A0A1G7HBW0_9BACL</name>
<evidence type="ECO:0000313" key="7">
    <source>
        <dbReference type="Proteomes" id="UP000198972"/>
    </source>
</evidence>
<keyword evidence="6" id="KW-0489">Methyltransferase</keyword>
<dbReference type="Pfam" id="PF04191">
    <property type="entry name" value="PEMT"/>
    <property type="match status" value="1"/>
</dbReference>
<sequence length="379" mass="43512">MQSVNSNKSVKMSFWGAWLFYFLIAFEFLYMASPFAVYFYSIYEPALQFFNQSPLLSWLISFFLPHAVRETSSIFINLHTIIGAILTLTGFLGFVFGAIHIYYYKLAKKGIVTGGIYNYVRHPQYSSFIICSFGLLILWPRYIVLIMFITMLFVYYLLARAEECECEAKFGASYVDYKNKTGMFLPFRIFSRNSISSWATTKTRKRIFLLCAYIMTIALAIGMANIIQRLTINSLYAVYSTNSATISISKIEQDTLNQIIQIALSDTTVQSKVVQNNHDKYLNYVLPTTWFAAEIPMNGVKYRAGHKSPRDYDRNSYKIIFTKAVLRPSKNAEGKAILSKVREREGIVEVWINLAEQKVVKVVDLPKSTKYANIPVALY</sequence>
<feature type="transmembrane region" description="Helical" evidence="5">
    <location>
        <begin position="20"/>
        <end position="43"/>
    </location>
</feature>
<dbReference type="RefSeq" id="WP_091227469.1">
    <property type="nucleotide sequence ID" value="NZ_FNBG01000004.1"/>
</dbReference>
<proteinExistence type="predicted"/>
<dbReference type="GO" id="GO:0032259">
    <property type="term" value="P:methylation"/>
    <property type="evidence" value="ECO:0007669"/>
    <property type="project" value="UniProtKB-KW"/>
</dbReference>
<evidence type="ECO:0000256" key="1">
    <source>
        <dbReference type="ARBA" id="ARBA00004127"/>
    </source>
</evidence>
<evidence type="ECO:0000256" key="4">
    <source>
        <dbReference type="ARBA" id="ARBA00023136"/>
    </source>
</evidence>
<accession>A0A1G7HBW0</accession>
<feature type="transmembrane region" description="Helical" evidence="5">
    <location>
        <begin position="125"/>
        <end position="158"/>
    </location>
</feature>
<protein>
    <submittedName>
        <fullName evidence="6">Protein-S-isoprenylcysteine O-methyltransferase Ste14</fullName>
    </submittedName>
</protein>
<keyword evidence="7" id="KW-1185">Reference proteome</keyword>
<dbReference type="Gene3D" id="1.20.120.1630">
    <property type="match status" value="1"/>
</dbReference>
<feature type="transmembrane region" description="Helical" evidence="5">
    <location>
        <begin position="207"/>
        <end position="227"/>
    </location>
</feature>
<dbReference type="InterPro" id="IPR007318">
    <property type="entry name" value="Phopholipid_MeTrfase"/>
</dbReference>
<keyword evidence="3 5" id="KW-1133">Transmembrane helix</keyword>
<feature type="transmembrane region" description="Helical" evidence="5">
    <location>
        <begin position="49"/>
        <end position="68"/>
    </location>
</feature>